<evidence type="ECO:0000256" key="1">
    <source>
        <dbReference type="SAM" id="SignalP"/>
    </source>
</evidence>
<dbReference type="RefSeq" id="WP_166275714.1">
    <property type="nucleotide sequence ID" value="NZ_JTHE03000088.1"/>
</dbReference>
<comment type="caution">
    <text evidence="2">The sequence shown here is derived from an EMBL/GenBank/DDBJ whole genome shotgun (WGS) entry which is preliminary data.</text>
</comment>
<dbReference type="AlphaFoldDB" id="A0ABD4T6L1"/>
<protein>
    <submittedName>
        <fullName evidence="2">Uncharacterized protein</fullName>
    </submittedName>
</protein>
<proteinExistence type="predicted"/>
<keyword evidence="1" id="KW-0732">Signal</keyword>
<dbReference type="Proteomes" id="UP000031561">
    <property type="component" value="Unassembled WGS sequence"/>
</dbReference>
<dbReference type="EMBL" id="JTHE03000088">
    <property type="protein sequence ID" value="MCM1984101.1"/>
    <property type="molecule type" value="Genomic_DNA"/>
</dbReference>
<feature type="chain" id="PRO_5044774124" evidence="1">
    <location>
        <begin position="26"/>
        <end position="196"/>
    </location>
</feature>
<gene>
    <name evidence="2" type="ORF">QQ91_0014855</name>
</gene>
<name>A0ABD4T6L1_9CYAN</name>
<sequence length="196" mass="20624">MIKPATVLPLTLLSVLTLASGQALAHSVQTDYLLSPESELSLDVTFSTGEPLQEAPVKVYAPNNPEKPWLEGTTDASGKFTFLPDSALAGDWTVEIGEYDHADILTVPVNQGGIQINDISRKSDQFQVAQRPSLSLSSEPAQALSSEWGSASAPAAALIQTSGQDFGFEAAATVLVTGGSAALILGRHRQRGNAKH</sequence>
<feature type="signal peptide" evidence="1">
    <location>
        <begin position="1"/>
        <end position="25"/>
    </location>
</feature>
<keyword evidence="3" id="KW-1185">Reference proteome</keyword>
<reference evidence="2 3" key="1">
    <citation type="journal article" date="2015" name="Genome Announc.">
        <title>Draft Genome Sequence of Filamentous Marine Cyanobacterium Lyngbya confervoides Strain BDU141951.</title>
        <authorList>
            <person name="Chandrababunaidu M.M."/>
            <person name="Sen D."/>
            <person name="Tripathy S."/>
        </authorList>
    </citation>
    <scope>NUCLEOTIDE SEQUENCE [LARGE SCALE GENOMIC DNA]</scope>
    <source>
        <strain evidence="2 3">BDU141951</strain>
    </source>
</reference>
<evidence type="ECO:0000313" key="2">
    <source>
        <dbReference type="EMBL" id="MCM1984101.1"/>
    </source>
</evidence>
<evidence type="ECO:0000313" key="3">
    <source>
        <dbReference type="Proteomes" id="UP000031561"/>
    </source>
</evidence>
<organism evidence="2 3">
    <name type="scientific">Lyngbya confervoides BDU141951</name>
    <dbReference type="NCBI Taxonomy" id="1574623"/>
    <lineage>
        <taxon>Bacteria</taxon>
        <taxon>Bacillati</taxon>
        <taxon>Cyanobacteriota</taxon>
        <taxon>Cyanophyceae</taxon>
        <taxon>Oscillatoriophycideae</taxon>
        <taxon>Oscillatoriales</taxon>
        <taxon>Microcoleaceae</taxon>
        <taxon>Lyngbya</taxon>
    </lineage>
</organism>
<accession>A0ABD4T6L1</accession>